<reference evidence="1 2" key="1">
    <citation type="submission" date="2020-08" db="EMBL/GenBank/DDBJ databases">
        <title>Genomic Encyclopedia of Type Strains, Phase IV (KMG-IV): sequencing the most valuable type-strain genomes for metagenomic binning, comparative biology and taxonomic classification.</title>
        <authorList>
            <person name="Goeker M."/>
        </authorList>
    </citation>
    <scope>NUCLEOTIDE SEQUENCE [LARGE SCALE GENOMIC DNA]</scope>
    <source>
        <strain evidence="1 2">DSM 11805</strain>
    </source>
</reference>
<dbReference type="AlphaFoldDB" id="A0A841RTV9"/>
<proteinExistence type="predicted"/>
<evidence type="ECO:0000313" key="1">
    <source>
        <dbReference type="EMBL" id="MBB6514384.1"/>
    </source>
</evidence>
<evidence type="ECO:0000313" key="2">
    <source>
        <dbReference type="Proteomes" id="UP000572212"/>
    </source>
</evidence>
<accession>A0A841RTV9</accession>
<dbReference type="EMBL" id="JACHON010000035">
    <property type="protein sequence ID" value="MBB6514384.1"/>
    <property type="molecule type" value="Genomic_DNA"/>
</dbReference>
<organism evidence="1 2">
    <name type="scientific">Gracilibacillus halotolerans</name>
    <dbReference type="NCBI Taxonomy" id="74386"/>
    <lineage>
        <taxon>Bacteria</taxon>
        <taxon>Bacillati</taxon>
        <taxon>Bacillota</taxon>
        <taxon>Bacilli</taxon>
        <taxon>Bacillales</taxon>
        <taxon>Bacillaceae</taxon>
        <taxon>Gracilibacillus</taxon>
    </lineage>
</organism>
<name>A0A841RTV9_9BACI</name>
<dbReference type="RefSeq" id="WP_221437361.1">
    <property type="nucleotide sequence ID" value="NZ_BAAACU010000040.1"/>
</dbReference>
<gene>
    <name evidence="1" type="ORF">GGQ92_003209</name>
</gene>
<sequence length="390" mass="46289">MEIRLLEKGYKNSEELYHDFINDRIDPSNAYFSNEVVEIKNAPDFPIYMAKLSGEEVKNAFLEAFHTIAESYLDTERDLILDERFWHSLLIQEKRDYLLEKYPQIHTGINEFRKIVVKKFDWENYIYKVILGAQYITDNISGETERERYYHLIIDNLDVYNYLIKYELFRNDQFIINILDIIDELDISKLAKAKIKGREDLGDDERYGRRVLFEFNKSYPVVMAPMLEKEELKKLFITYLNYYYDVTTIIPKEEIPTELLNESEDQEEDSSDDIAPMLSDMVDKVEHRTGEVTFDHTDDKSQVAEVQVSTLVKENHLQDEKVQTDPLLTYLEKVDLSYIDRRDKGGFLWVIGDRSIRRHLNPLKQEGIKYKYKPIGSKVTANRPAWLFYD</sequence>
<dbReference type="Proteomes" id="UP000572212">
    <property type="component" value="Unassembled WGS sequence"/>
</dbReference>
<comment type="caution">
    <text evidence="1">The sequence shown here is derived from an EMBL/GenBank/DDBJ whole genome shotgun (WGS) entry which is preliminary data.</text>
</comment>
<protein>
    <submittedName>
        <fullName evidence="1">Uncharacterized protein</fullName>
    </submittedName>
</protein>
<keyword evidence="2" id="KW-1185">Reference proteome</keyword>